<sequence length="259" mass="26660">MMMMHRVMCVLAVVLCYACGYTMTAADTTVNAGQPKAVTAVFDDIFASIPDDGVKEIVEDLTRKNPPGKDDNTVSTSETRPAQGEAARPPEAAGPAQETDTDATTEQNQSQGSTAASPGEQGSSGNTADSTTTNENTGVKQPSTEGTTANNSNGEYLVVTFEPITQATYDKYCKDHPNAVINGKNCSELLKYLEAKAKLPPSPPKESKDAEGHSNESGTGSHSGIGGVAAGNGEPQAAEVVQGSTGTEGNAITATPEGS</sequence>
<evidence type="ECO:0000256" key="1">
    <source>
        <dbReference type="SAM" id="MobiDB-lite"/>
    </source>
</evidence>
<dbReference type="RefSeq" id="XP_028878032.1">
    <property type="nucleotide sequence ID" value="XM_029030652.1"/>
</dbReference>
<evidence type="ECO:0000256" key="2">
    <source>
        <dbReference type="SAM" id="SignalP"/>
    </source>
</evidence>
<feature type="chain" id="PRO_5012913629" description="Mucin-associated surface protein (MASP)" evidence="2">
    <location>
        <begin position="21"/>
        <end position="259"/>
    </location>
</feature>
<feature type="region of interest" description="Disordered" evidence="1">
    <location>
        <begin position="197"/>
        <end position="259"/>
    </location>
</feature>
<organism evidence="3 4">
    <name type="scientific">Trypanosoma theileri</name>
    <dbReference type="NCBI Taxonomy" id="67003"/>
    <lineage>
        <taxon>Eukaryota</taxon>
        <taxon>Discoba</taxon>
        <taxon>Euglenozoa</taxon>
        <taxon>Kinetoplastea</taxon>
        <taxon>Metakinetoplastina</taxon>
        <taxon>Trypanosomatida</taxon>
        <taxon>Trypanosomatidae</taxon>
        <taxon>Trypanosoma</taxon>
    </lineage>
</organism>
<feature type="compositionally biased region" description="Basic and acidic residues" evidence="1">
    <location>
        <begin position="58"/>
        <end position="72"/>
    </location>
</feature>
<proteinExistence type="predicted"/>
<dbReference type="GeneID" id="39990432"/>
<feature type="signal peptide" evidence="2">
    <location>
        <begin position="1"/>
        <end position="20"/>
    </location>
</feature>
<reference evidence="3 4" key="1">
    <citation type="submission" date="2017-03" db="EMBL/GenBank/DDBJ databases">
        <title>An alternative strategy for trypanosome survival in the mammalian bloodstream revealed through genome and transcriptome analysis of the ubiquitous bovine parasite Trypanosoma (Megatrypanum) theileri.</title>
        <authorList>
            <person name="Kelly S."/>
            <person name="Ivens A."/>
            <person name="Mott A."/>
            <person name="O'Neill E."/>
            <person name="Emms D."/>
            <person name="Macleod O."/>
            <person name="Voorheis P."/>
            <person name="Matthews J."/>
            <person name="Matthews K."/>
            <person name="Carrington M."/>
        </authorList>
    </citation>
    <scope>NUCLEOTIDE SEQUENCE [LARGE SCALE GENOMIC DNA]</scope>
    <source>
        <strain evidence="3">Edinburgh</strain>
    </source>
</reference>
<dbReference type="VEuPathDB" id="TriTrypDB:TM35_000521100"/>
<feature type="compositionally biased region" description="Polar residues" evidence="1">
    <location>
        <begin position="102"/>
        <end position="151"/>
    </location>
</feature>
<accession>A0A1X0NGY9</accession>
<dbReference type="EMBL" id="NBCO01000052">
    <property type="protein sequence ID" value="ORC83966.1"/>
    <property type="molecule type" value="Genomic_DNA"/>
</dbReference>
<feature type="compositionally biased region" description="Gly residues" evidence="1">
    <location>
        <begin position="221"/>
        <end position="230"/>
    </location>
</feature>
<evidence type="ECO:0008006" key="5">
    <source>
        <dbReference type="Google" id="ProtNLM"/>
    </source>
</evidence>
<feature type="region of interest" description="Disordered" evidence="1">
    <location>
        <begin position="58"/>
        <end position="151"/>
    </location>
</feature>
<evidence type="ECO:0000313" key="4">
    <source>
        <dbReference type="Proteomes" id="UP000192257"/>
    </source>
</evidence>
<evidence type="ECO:0000313" key="3">
    <source>
        <dbReference type="EMBL" id="ORC83966.1"/>
    </source>
</evidence>
<protein>
    <recommendedName>
        <fullName evidence="5">Mucin-associated surface protein (MASP)</fullName>
    </recommendedName>
</protein>
<gene>
    <name evidence="3" type="ORF">TM35_000521100</name>
</gene>
<comment type="caution">
    <text evidence="3">The sequence shown here is derived from an EMBL/GenBank/DDBJ whole genome shotgun (WGS) entry which is preliminary data.</text>
</comment>
<feature type="compositionally biased region" description="Low complexity" evidence="1">
    <location>
        <begin position="80"/>
        <end position="97"/>
    </location>
</feature>
<feature type="compositionally biased region" description="Polar residues" evidence="1">
    <location>
        <begin position="242"/>
        <end position="259"/>
    </location>
</feature>
<feature type="non-terminal residue" evidence="3">
    <location>
        <position position="259"/>
    </location>
</feature>
<keyword evidence="4" id="KW-1185">Reference proteome</keyword>
<keyword evidence="2" id="KW-0732">Signal</keyword>
<dbReference type="Proteomes" id="UP000192257">
    <property type="component" value="Unassembled WGS sequence"/>
</dbReference>
<feature type="compositionally biased region" description="Basic and acidic residues" evidence="1">
    <location>
        <begin position="205"/>
        <end position="214"/>
    </location>
</feature>
<name>A0A1X0NGY9_9TRYP</name>
<dbReference type="AlphaFoldDB" id="A0A1X0NGY9"/>